<dbReference type="AlphaFoldDB" id="A0A0A2T833"/>
<comment type="caution">
    <text evidence="1">The sequence shown here is derived from an EMBL/GenBank/DDBJ whole genome shotgun (WGS) entry which is preliminary data.</text>
</comment>
<keyword evidence="2" id="KW-1185">Reference proteome</keyword>
<evidence type="ECO:0000313" key="2">
    <source>
        <dbReference type="Proteomes" id="UP000030147"/>
    </source>
</evidence>
<gene>
    <name evidence="1" type="ORF">N782_16465</name>
</gene>
<accession>A0A0A2T833</accession>
<proteinExistence type="predicted"/>
<name>A0A0A2T833_9BACI</name>
<protein>
    <submittedName>
        <fullName evidence="1">Uncharacterized protein</fullName>
    </submittedName>
</protein>
<sequence length="100" mass="11710">MVPSRVWGFGAPIDIGERVRAAGGLRASFADLERLFWNWSENWKIGATSLILERDLKYWSDLLFLREGDRQSDTRVGSYIGVRSKFFDFRAIFRICDHFF</sequence>
<organism evidence="1 2">
    <name type="scientific">Pontibacillus yanchengensis Y32</name>
    <dbReference type="NCBI Taxonomy" id="1385514"/>
    <lineage>
        <taxon>Bacteria</taxon>
        <taxon>Bacillati</taxon>
        <taxon>Bacillota</taxon>
        <taxon>Bacilli</taxon>
        <taxon>Bacillales</taxon>
        <taxon>Bacillaceae</taxon>
        <taxon>Pontibacillus</taxon>
    </lineage>
</organism>
<reference evidence="1 2" key="1">
    <citation type="journal article" date="2015" name="Stand. Genomic Sci.">
        <title>High quality draft genome sequence of the moderately halophilic bacterium Pontibacillus yanchengensis Y32(T) and comparison among Pontibacillus genomes.</title>
        <authorList>
            <person name="Huang J."/>
            <person name="Qiao Z.X."/>
            <person name="Tang J.W."/>
            <person name="Wang G."/>
        </authorList>
    </citation>
    <scope>NUCLEOTIDE SEQUENCE [LARGE SCALE GENOMIC DNA]</scope>
    <source>
        <strain evidence="1 2">Y32</strain>
    </source>
</reference>
<dbReference type="Proteomes" id="UP000030147">
    <property type="component" value="Unassembled WGS sequence"/>
</dbReference>
<evidence type="ECO:0000313" key="1">
    <source>
        <dbReference type="EMBL" id="KGP71689.1"/>
    </source>
</evidence>
<dbReference type="EMBL" id="AVBF01000052">
    <property type="protein sequence ID" value="KGP71689.1"/>
    <property type="molecule type" value="Genomic_DNA"/>
</dbReference>